<dbReference type="EMBL" id="JAIQ01000131">
    <property type="protein sequence ID" value="KLD98206.1"/>
    <property type="molecule type" value="Genomic_DNA"/>
</dbReference>
<evidence type="ECO:0000259" key="9">
    <source>
        <dbReference type="Pfam" id="PF12821"/>
    </source>
</evidence>
<dbReference type="GO" id="GO:0005886">
    <property type="term" value="C:plasma membrane"/>
    <property type="evidence" value="ECO:0007669"/>
    <property type="project" value="UniProtKB-SubCell"/>
</dbReference>
<proteinExistence type="inferred from homology"/>
<dbReference type="InterPro" id="IPR050539">
    <property type="entry name" value="ThrE_Dicarb/AminoAcid_Exp"/>
</dbReference>
<feature type="transmembrane region" description="Helical" evidence="8">
    <location>
        <begin position="48"/>
        <end position="72"/>
    </location>
</feature>
<keyword evidence="5 8" id="KW-1133">Transmembrane helix</keyword>
<feature type="transmembrane region" description="Helical" evidence="8">
    <location>
        <begin position="84"/>
        <end position="107"/>
    </location>
</feature>
<dbReference type="RefSeq" id="WP_046997056.1">
    <property type="nucleotide sequence ID" value="NZ_JAIQ01000131.1"/>
</dbReference>
<evidence type="ECO:0000256" key="7">
    <source>
        <dbReference type="ARBA" id="ARBA00034125"/>
    </source>
</evidence>
<feature type="transmembrane region" description="Helical" evidence="8">
    <location>
        <begin position="7"/>
        <end position="28"/>
    </location>
</feature>
<evidence type="ECO:0000256" key="5">
    <source>
        <dbReference type="ARBA" id="ARBA00022989"/>
    </source>
</evidence>
<keyword evidence="2" id="KW-1003">Cell membrane</keyword>
<comment type="subcellular location">
    <subcellularLocation>
        <location evidence="1">Cell membrane</location>
        <topology evidence="1">Multi-pass membrane protein</topology>
    </subcellularLocation>
</comment>
<dbReference type="GO" id="GO:0015744">
    <property type="term" value="P:succinate transport"/>
    <property type="evidence" value="ECO:0007669"/>
    <property type="project" value="TreeGrafter"/>
</dbReference>
<dbReference type="PATRIC" id="fig|1447256.3.peg.1797"/>
<evidence type="ECO:0000256" key="8">
    <source>
        <dbReference type="SAM" id="Phobius"/>
    </source>
</evidence>
<evidence type="ECO:0000256" key="3">
    <source>
        <dbReference type="ARBA" id="ARBA00022519"/>
    </source>
</evidence>
<organism evidence="10 11">
    <name type="scientific">Aliarcobacter butzleri L348</name>
    <dbReference type="NCBI Taxonomy" id="1447256"/>
    <lineage>
        <taxon>Bacteria</taxon>
        <taxon>Pseudomonadati</taxon>
        <taxon>Campylobacterota</taxon>
        <taxon>Epsilonproteobacteria</taxon>
        <taxon>Campylobacterales</taxon>
        <taxon>Arcobacteraceae</taxon>
        <taxon>Aliarcobacter</taxon>
    </lineage>
</organism>
<name>A0A0G9JVB2_9BACT</name>
<accession>A0A0G9JVB2</accession>
<dbReference type="AlphaFoldDB" id="A0A0G9JVB2"/>
<feature type="transmembrane region" description="Helical" evidence="8">
    <location>
        <begin position="127"/>
        <end position="148"/>
    </location>
</feature>
<dbReference type="PANTHER" id="PTHR34390:SF1">
    <property type="entry name" value="SUCCINATE TRANSPORTER SUBUNIT YJJB-RELATED"/>
    <property type="match status" value="1"/>
</dbReference>
<dbReference type="PANTHER" id="PTHR34390">
    <property type="entry name" value="UPF0442 PROTEIN YJJB-RELATED"/>
    <property type="match status" value="1"/>
</dbReference>
<evidence type="ECO:0000256" key="4">
    <source>
        <dbReference type="ARBA" id="ARBA00022692"/>
    </source>
</evidence>
<dbReference type="Pfam" id="PF12821">
    <property type="entry name" value="ThrE_2"/>
    <property type="match status" value="1"/>
</dbReference>
<evidence type="ECO:0000313" key="10">
    <source>
        <dbReference type="EMBL" id="KLD98206.1"/>
    </source>
</evidence>
<feature type="domain" description="Threonine/Serine exporter ThrE" evidence="9">
    <location>
        <begin position="11"/>
        <end position="145"/>
    </location>
</feature>
<evidence type="ECO:0000256" key="6">
    <source>
        <dbReference type="ARBA" id="ARBA00023136"/>
    </source>
</evidence>
<sequence>MDFVLKLIVEGLFASFAAVGFAIVFNVPKETLKYCAIGGAITYDVRTILLNLNLGIELSTFLASTIVGIIALYWSRKYLIPRPVYTVASIIPIIPGTFAFSAMISLVDMNTHGVTPELIQVFLYNGLKAVAILGAITFGLALPSLYFMRFNRPII</sequence>
<gene>
    <name evidence="10" type="ORF">AA20_09200</name>
</gene>
<comment type="similarity">
    <text evidence="7">Belongs to the ThrE exporter (TC 2.A.79) family.</text>
</comment>
<comment type="caution">
    <text evidence="10">The sequence shown here is derived from an EMBL/GenBank/DDBJ whole genome shotgun (WGS) entry which is preliminary data.</text>
</comment>
<dbReference type="InterPro" id="IPR024528">
    <property type="entry name" value="ThrE_2"/>
</dbReference>
<dbReference type="Proteomes" id="UP000035514">
    <property type="component" value="Unassembled WGS sequence"/>
</dbReference>
<reference evidence="10 11" key="1">
    <citation type="submission" date="2014-01" db="EMBL/GenBank/DDBJ databases">
        <title>Development of a Comparative Genomic Fingerprinting Assay for High Resolution Genotyping of Arcobacter butzleri.</title>
        <authorList>
            <person name="Webb A.L."/>
            <person name="Inglis G.D."/>
            <person name="Kruczkiewicz P."/>
            <person name="Selinger L.B."/>
            <person name="Taboada E.N."/>
        </authorList>
    </citation>
    <scope>NUCLEOTIDE SEQUENCE [LARGE SCALE GENOMIC DNA]</scope>
    <source>
        <strain evidence="10 11">L348</strain>
    </source>
</reference>
<keyword evidence="3" id="KW-0997">Cell inner membrane</keyword>
<keyword evidence="4 8" id="KW-0812">Transmembrane</keyword>
<evidence type="ECO:0000256" key="1">
    <source>
        <dbReference type="ARBA" id="ARBA00004651"/>
    </source>
</evidence>
<evidence type="ECO:0000256" key="2">
    <source>
        <dbReference type="ARBA" id="ARBA00022475"/>
    </source>
</evidence>
<evidence type="ECO:0000313" key="11">
    <source>
        <dbReference type="Proteomes" id="UP000035514"/>
    </source>
</evidence>
<protein>
    <recommendedName>
        <fullName evidence="9">Threonine/Serine exporter ThrE domain-containing protein</fullName>
    </recommendedName>
</protein>
<keyword evidence="6 8" id="KW-0472">Membrane</keyword>